<dbReference type="KEGG" id="anf:AQPE_2436"/>
<keyword evidence="2" id="KW-1185">Reference proteome</keyword>
<evidence type="ECO:0008006" key="3">
    <source>
        <dbReference type="Google" id="ProtNLM"/>
    </source>
</evidence>
<dbReference type="EMBL" id="AP018694">
    <property type="protein sequence ID" value="BBE18274.1"/>
    <property type="molecule type" value="Genomic_DNA"/>
</dbReference>
<evidence type="ECO:0000313" key="1">
    <source>
        <dbReference type="EMBL" id="BBE18274.1"/>
    </source>
</evidence>
<dbReference type="Proteomes" id="UP001193389">
    <property type="component" value="Chromosome"/>
</dbReference>
<accession>A0A5K7SAF7</accession>
<gene>
    <name evidence="1" type="ORF">AQPE_2436</name>
</gene>
<name>A0A5K7SAF7_9BACT</name>
<evidence type="ECO:0000313" key="2">
    <source>
        <dbReference type="Proteomes" id="UP001193389"/>
    </source>
</evidence>
<dbReference type="RefSeq" id="WP_318351197.1">
    <property type="nucleotide sequence ID" value="NZ_AP018694.1"/>
</dbReference>
<sequence>MESTILKCKKCNWQGPAEEVDWEDVDTCSGSDKVEVCPSCGSMEVYPVR</sequence>
<dbReference type="AlphaFoldDB" id="A0A5K7SAF7"/>
<protein>
    <recommendedName>
        <fullName evidence="3">Small CPxCG-related zinc finger protein</fullName>
    </recommendedName>
</protein>
<proteinExistence type="predicted"/>
<reference evidence="1" key="1">
    <citation type="journal article" date="2020" name="Int. J. Syst. Evol. Microbiol.">
        <title>Aquipluma nitroreducens gen. nov. sp. nov., a novel facultatively anaerobic bacterium isolated from a freshwater lake.</title>
        <authorList>
            <person name="Watanabe M."/>
            <person name="Kojima H."/>
            <person name="Fukui M."/>
        </authorList>
    </citation>
    <scope>NUCLEOTIDE SEQUENCE</scope>
    <source>
        <strain evidence="1">MeG22</strain>
    </source>
</reference>
<organism evidence="1 2">
    <name type="scientific">Aquipluma nitroreducens</name>
    <dbReference type="NCBI Taxonomy" id="2010828"/>
    <lineage>
        <taxon>Bacteria</taxon>
        <taxon>Pseudomonadati</taxon>
        <taxon>Bacteroidota</taxon>
        <taxon>Bacteroidia</taxon>
        <taxon>Marinilabiliales</taxon>
        <taxon>Prolixibacteraceae</taxon>
        <taxon>Aquipluma</taxon>
    </lineage>
</organism>